<keyword evidence="2" id="KW-1185">Reference proteome</keyword>
<organism evidence="1">
    <name type="scientific">Oryza brachyantha</name>
    <name type="common">malo sina</name>
    <dbReference type="NCBI Taxonomy" id="4533"/>
    <lineage>
        <taxon>Eukaryota</taxon>
        <taxon>Viridiplantae</taxon>
        <taxon>Streptophyta</taxon>
        <taxon>Embryophyta</taxon>
        <taxon>Tracheophyta</taxon>
        <taxon>Spermatophyta</taxon>
        <taxon>Magnoliopsida</taxon>
        <taxon>Liliopsida</taxon>
        <taxon>Poales</taxon>
        <taxon>Poaceae</taxon>
        <taxon>BOP clade</taxon>
        <taxon>Oryzoideae</taxon>
        <taxon>Oryzeae</taxon>
        <taxon>Oryzinae</taxon>
        <taxon>Oryza</taxon>
    </lineage>
</organism>
<accession>J3MNM8</accession>
<dbReference type="AlphaFoldDB" id="J3MNM8"/>
<dbReference type="HOGENOM" id="CLU_2625925_0_0_1"/>
<reference evidence="1" key="1">
    <citation type="journal article" date="2013" name="Nat. Commun.">
        <title>Whole-genome sequencing of Oryza brachyantha reveals mechanisms underlying Oryza genome evolution.</title>
        <authorList>
            <person name="Chen J."/>
            <person name="Huang Q."/>
            <person name="Gao D."/>
            <person name="Wang J."/>
            <person name="Lang Y."/>
            <person name="Liu T."/>
            <person name="Li B."/>
            <person name="Bai Z."/>
            <person name="Luis Goicoechea J."/>
            <person name="Liang C."/>
            <person name="Chen C."/>
            <person name="Zhang W."/>
            <person name="Sun S."/>
            <person name="Liao Y."/>
            <person name="Zhang X."/>
            <person name="Yang L."/>
            <person name="Song C."/>
            <person name="Wang M."/>
            <person name="Shi J."/>
            <person name="Liu G."/>
            <person name="Liu J."/>
            <person name="Zhou H."/>
            <person name="Zhou W."/>
            <person name="Yu Q."/>
            <person name="An N."/>
            <person name="Chen Y."/>
            <person name="Cai Q."/>
            <person name="Wang B."/>
            <person name="Liu B."/>
            <person name="Min J."/>
            <person name="Huang Y."/>
            <person name="Wu H."/>
            <person name="Li Z."/>
            <person name="Zhang Y."/>
            <person name="Yin Y."/>
            <person name="Song W."/>
            <person name="Jiang J."/>
            <person name="Jackson S.A."/>
            <person name="Wing R.A."/>
            <person name="Wang J."/>
            <person name="Chen M."/>
        </authorList>
    </citation>
    <scope>NUCLEOTIDE SEQUENCE [LARGE SCALE GENOMIC DNA]</scope>
    <source>
        <strain evidence="1">cv. IRGC 101232</strain>
    </source>
</reference>
<proteinExistence type="predicted"/>
<dbReference type="Gramene" id="OB07G30100.1">
    <property type="protein sequence ID" value="OB07G30100.1"/>
    <property type="gene ID" value="OB07G30100"/>
</dbReference>
<protein>
    <submittedName>
        <fullName evidence="1">Uncharacterized protein</fullName>
    </submittedName>
</protein>
<evidence type="ECO:0000313" key="1">
    <source>
        <dbReference type="EnsemblPlants" id="OB07G30100.1"/>
    </source>
</evidence>
<reference evidence="1" key="2">
    <citation type="submission" date="2013-04" db="UniProtKB">
        <authorList>
            <consortium name="EnsemblPlants"/>
        </authorList>
    </citation>
    <scope>IDENTIFICATION</scope>
</reference>
<dbReference type="EnsemblPlants" id="OB07G30100.1">
    <property type="protein sequence ID" value="OB07G30100.1"/>
    <property type="gene ID" value="OB07G30100"/>
</dbReference>
<dbReference type="Proteomes" id="UP000006038">
    <property type="component" value="Chromosome 7"/>
</dbReference>
<name>J3MNM8_ORYBR</name>
<sequence>MKCSGLSSNSTNKKNWRCQKNGEKFTERKGYLTTGSVGPQILSYSSRRIMFICSQSHVILSLTCKSNPRSICQWKRVR</sequence>
<evidence type="ECO:0000313" key="2">
    <source>
        <dbReference type="Proteomes" id="UP000006038"/>
    </source>
</evidence>